<dbReference type="Proteomes" id="UP000240481">
    <property type="component" value="Unassembled WGS sequence"/>
</dbReference>
<name>A0A2T3PD33_9GAMM</name>
<feature type="domain" description="LTD" evidence="3">
    <location>
        <begin position="13"/>
        <end position="192"/>
    </location>
</feature>
<organism evidence="4 5">
    <name type="scientific">Photobacterium swingsii</name>
    <dbReference type="NCBI Taxonomy" id="680026"/>
    <lineage>
        <taxon>Bacteria</taxon>
        <taxon>Pseudomonadati</taxon>
        <taxon>Pseudomonadota</taxon>
        <taxon>Gammaproteobacteria</taxon>
        <taxon>Vibrionales</taxon>
        <taxon>Vibrionaceae</taxon>
        <taxon>Photobacterium</taxon>
    </lineage>
</organism>
<dbReference type="RefSeq" id="WP_107302421.1">
    <property type="nucleotide sequence ID" value="NZ_AP024852.1"/>
</dbReference>
<dbReference type="InterPro" id="IPR047971">
    <property type="entry name" value="ExeM-like"/>
</dbReference>
<dbReference type="PROSITE" id="PS51841">
    <property type="entry name" value="LTD"/>
    <property type="match status" value="1"/>
</dbReference>
<keyword evidence="1" id="KW-0812">Transmembrane</keyword>
<proteinExistence type="predicted"/>
<evidence type="ECO:0000259" key="3">
    <source>
        <dbReference type="PROSITE" id="PS51841"/>
    </source>
</evidence>
<dbReference type="AlphaFoldDB" id="A0A2T3PD33"/>
<sequence length="1073" mass="117526">MNKKVTLLSAAIASVLAAPAMAGINDIIISEYVEGTSDNRAIEILNTGSAPFTFNGDQALYYASQSKSGSIHNNQIYTPEGKPVLAGVTIQPGKTVVVAHTDAKDALTNAIKANNAESVVGADFNQKKYNSMNFSGDDAVFIADSNDANKKYDVIGIIGENWGTDKTYRRLATAAAPLAAHNPKAWLVKPIDTVDGLGDPTLAATEPAATPCSDAAGRSRLNPGQIQGNSFKSPLINSGFVSDDEYLVQGVVSAVSTSLTKGFFLYASDGDELTSDGIFIKTNGLISEEMVGQEVCVKGFVEEKYGQTQVLATKDQWEVVNATPVKPTAVDLKRISADDEYFSKTLERHEGMLVRLVNNMDESTKENETMRVSRTFSYDYSGHRNNMVLSYKRPNMQPNQEHVAGSDGSIAQDKQNKDYRLYVETDKKANDGVIPFYPDFNDKETVKKGQDYIRVDDSITGLEGVISYSFGDYRLMATNNISRKDIIHNTDRKSKPQLDDSTTSDKFAIRIATQNVLNYFNSPYGGPDNPRNDNRGADSELEFQQQHAKIVKAINSLDADIIGLMEIENNGFGNYSAITELVNAVNKYYNKENHSNRHNEQSINNQYVFVGFDSDGNTVLDEFDSIGSDAISSGLLYRPNKVSLEQAKIIPMPSQQAPMITDTNGAALLDSKGEIRESGKNYQRDTIAATFRIHNTGKKVTVSVNHLKSKGSTCWEDWQGWETWEKFDPIKDKVENKDFQGSCENFRVAAAYQLGKEMAKIGGDHVIIGDMNSYAHEDPMLVLTSNPTGKTLKAARDTFIGKRPQFGENGAIITDNFGYINAVSLKDAENKKMSWSYSYNDEIGSLDHILISPSLKKHLLDATDWHINAAESTLYDYNQENKGIGAGESKEVRLEKERTITHNFYANNAYRSSDHDSAIMALGYGYGESDGAPVLLATKSGRMDVPYAINTDKALTGDIAEISFSPEPEDMSKVALPTMKLSKDGKQLKEFDVSGIEPGNYTVTMKLTRPSAQKASTPTTVAGSEVSMKVEVAKRDSTTPTVVIPPYDGSGGSFGIFGLLSLLGLGFLRKTKK</sequence>
<protein>
    <submittedName>
        <fullName evidence="4">Nuclease</fullName>
    </submittedName>
</protein>
<dbReference type="PANTHER" id="PTHR42834">
    <property type="entry name" value="ENDONUCLEASE/EXONUCLEASE/PHOSPHATASE FAMILY PROTEIN (AFU_ORTHOLOGUE AFUA_3G09210)"/>
    <property type="match status" value="1"/>
</dbReference>
<dbReference type="InterPro" id="IPR036691">
    <property type="entry name" value="Endo/exonu/phosph_ase_sf"/>
</dbReference>
<accession>A0A2T3PD33</accession>
<keyword evidence="5" id="KW-1185">Reference proteome</keyword>
<dbReference type="Gene3D" id="3.60.10.10">
    <property type="entry name" value="Endonuclease/exonuclease/phosphatase"/>
    <property type="match status" value="1"/>
</dbReference>
<dbReference type="SUPFAM" id="SSF56219">
    <property type="entry name" value="DNase I-like"/>
    <property type="match status" value="1"/>
</dbReference>
<gene>
    <name evidence="4" type="ORF">C9I94_03595</name>
</gene>
<dbReference type="OrthoDB" id="9800417at2"/>
<reference evidence="4 5" key="1">
    <citation type="submission" date="2018-01" db="EMBL/GenBank/DDBJ databases">
        <title>Whole genome sequencing of Histamine producing bacteria.</title>
        <authorList>
            <person name="Butler K."/>
        </authorList>
    </citation>
    <scope>NUCLEOTIDE SEQUENCE [LARGE SCALE GENOMIC DNA]</scope>
    <source>
        <strain evidence="4 5">DSM 24669</strain>
    </source>
</reference>
<dbReference type="InterPro" id="IPR001322">
    <property type="entry name" value="Lamin_tail_dom"/>
</dbReference>
<evidence type="ECO:0000313" key="5">
    <source>
        <dbReference type="Proteomes" id="UP000240481"/>
    </source>
</evidence>
<feature type="transmembrane region" description="Helical" evidence="1">
    <location>
        <begin position="1049"/>
        <end position="1068"/>
    </location>
</feature>
<keyword evidence="2" id="KW-0732">Signal</keyword>
<keyword evidence="1" id="KW-1133">Transmembrane helix</keyword>
<evidence type="ECO:0000313" key="4">
    <source>
        <dbReference type="EMBL" id="PSW27074.1"/>
    </source>
</evidence>
<evidence type="ECO:0000256" key="2">
    <source>
        <dbReference type="SAM" id="SignalP"/>
    </source>
</evidence>
<dbReference type="NCBIfam" id="NF033681">
    <property type="entry name" value="ExeM_NucH_DNase"/>
    <property type="match status" value="1"/>
</dbReference>
<dbReference type="PANTHER" id="PTHR42834:SF1">
    <property type="entry name" value="ENDONUCLEASE_EXONUCLEASE_PHOSPHATASE FAMILY PROTEIN (AFU_ORTHOLOGUE AFUA_3G09210)"/>
    <property type="match status" value="1"/>
</dbReference>
<feature type="chain" id="PRO_5015394843" evidence="2">
    <location>
        <begin position="23"/>
        <end position="1073"/>
    </location>
</feature>
<dbReference type="EMBL" id="PYLZ01000001">
    <property type="protein sequence ID" value="PSW27074.1"/>
    <property type="molecule type" value="Genomic_DNA"/>
</dbReference>
<dbReference type="Pfam" id="PF00932">
    <property type="entry name" value="LTD"/>
    <property type="match status" value="1"/>
</dbReference>
<dbReference type="CDD" id="cd04486">
    <property type="entry name" value="YhcR_OBF_like"/>
    <property type="match status" value="1"/>
</dbReference>
<comment type="caution">
    <text evidence="4">The sequence shown here is derived from an EMBL/GenBank/DDBJ whole genome shotgun (WGS) entry which is preliminary data.</text>
</comment>
<evidence type="ECO:0000256" key="1">
    <source>
        <dbReference type="SAM" id="Phobius"/>
    </source>
</evidence>
<keyword evidence="1" id="KW-0472">Membrane</keyword>
<feature type="signal peptide" evidence="2">
    <location>
        <begin position="1"/>
        <end position="22"/>
    </location>
</feature>